<dbReference type="AlphaFoldDB" id="A0A2W7HZW0"/>
<dbReference type="Pfam" id="PF06167">
    <property type="entry name" value="Peptidase_M90"/>
    <property type="match status" value="1"/>
</dbReference>
<keyword evidence="3" id="KW-1185">Reference proteome</keyword>
<dbReference type="Gene3D" id="1.10.472.150">
    <property type="entry name" value="Glucose-regulated metallo-peptidase M90, N-terminal domain"/>
    <property type="match status" value="1"/>
</dbReference>
<proteinExistence type="predicted"/>
<evidence type="ECO:0000256" key="1">
    <source>
        <dbReference type="SAM" id="Phobius"/>
    </source>
</evidence>
<evidence type="ECO:0000313" key="2">
    <source>
        <dbReference type="EMBL" id="PZW38752.1"/>
    </source>
</evidence>
<gene>
    <name evidence="2" type="ORF">LX95_02415</name>
</gene>
<organism evidence="2 3">
    <name type="scientific">Mesonia algae</name>
    <dbReference type="NCBI Taxonomy" id="213248"/>
    <lineage>
        <taxon>Bacteria</taxon>
        <taxon>Pseudomonadati</taxon>
        <taxon>Bacteroidota</taxon>
        <taxon>Flavobacteriia</taxon>
        <taxon>Flavobacteriales</taxon>
        <taxon>Flavobacteriaceae</taxon>
        <taxon>Mesonia</taxon>
    </lineage>
</organism>
<dbReference type="CDD" id="cd20170">
    <property type="entry name" value="Peptidase_M90-like"/>
    <property type="match status" value="1"/>
</dbReference>
<keyword evidence="1" id="KW-0472">Membrane</keyword>
<keyword evidence="1" id="KW-1133">Transmembrane helix</keyword>
<protein>
    <recommendedName>
        <fullName evidence="4">Zinc-dependent peptidase</fullName>
    </recommendedName>
</protein>
<accession>A0A2W7HZW0</accession>
<name>A0A2W7HZW0_9FLAO</name>
<feature type="transmembrane region" description="Helical" evidence="1">
    <location>
        <begin position="6"/>
        <end position="28"/>
    </location>
</feature>
<reference evidence="2 3" key="1">
    <citation type="submission" date="2018-06" db="EMBL/GenBank/DDBJ databases">
        <title>Genomic Encyclopedia of Archaeal and Bacterial Type Strains, Phase II (KMG-II): from individual species to whole genera.</title>
        <authorList>
            <person name="Goeker M."/>
        </authorList>
    </citation>
    <scope>NUCLEOTIDE SEQUENCE [LARGE SCALE GENOMIC DNA]</scope>
    <source>
        <strain evidence="2 3">DSM 15361</strain>
    </source>
</reference>
<evidence type="ECO:0000313" key="3">
    <source>
        <dbReference type="Proteomes" id="UP000249542"/>
    </source>
</evidence>
<dbReference type="GO" id="GO:0005829">
    <property type="term" value="C:cytosol"/>
    <property type="evidence" value="ECO:0007669"/>
    <property type="project" value="TreeGrafter"/>
</dbReference>
<dbReference type="PANTHER" id="PTHR30164:SF2">
    <property type="entry name" value="PROTEIN MTFA"/>
    <property type="match status" value="1"/>
</dbReference>
<dbReference type="InterPro" id="IPR042252">
    <property type="entry name" value="MtfA_N"/>
</dbReference>
<dbReference type="InterPro" id="IPR010384">
    <property type="entry name" value="MtfA_fam"/>
</dbReference>
<keyword evidence="1" id="KW-0812">Transmembrane</keyword>
<sequence>MGEEEFSFVFVVIVLGILLISLIVIIVVKSITLIEYIYSYFYKKPLYTHLYFRLKKISPQHQEFIKQRFPFYNRLNRRQQSFFQHRLVTFIAHKSFEGRDEFEVTDEVKIYIGATAVMLTFGMRNFLLKRLSKIIIYPDIYYSTINEVHHKGEFNPQLKALVFSWKDFLQGYETANDNLNLGIHEFMHVIHLNTYNHKNISAVIFRDANKELEDLLKQDHLRNKLVDSRYFRDYAFTNRFEFLAVLVESFIESPLLFKQNFPEFYKKIKEMLNYNFAGY</sequence>
<dbReference type="EMBL" id="QKYV01000007">
    <property type="protein sequence ID" value="PZW38752.1"/>
    <property type="molecule type" value="Genomic_DNA"/>
</dbReference>
<dbReference type="PANTHER" id="PTHR30164">
    <property type="entry name" value="MTFA PEPTIDASE"/>
    <property type="match status" value="1"/>
</dbReference>
<dbReference type="Proteomes" id="UP000249542">
    <property type="component" value="Unassembled WGS sequence"/>
</dbReference>
<comment type="caution">
    <text evidence="2">The sequence shown here is derived from an EMBL/GenBank/DDBJ whole genome shotgun (WGS) entry which is preliminary data.</text>
</comment>
<dbReference type="GO" id="GO:0004177">
    <property type="term" value="F:aminopeptidase activity"/>
    <property type="evidence" value="ECO:0007669"/>
    <property type="project" value="TreeGrafter"/>
</dbReference>
<evidence type="ECO:0008006" key="4">
    <source>
        <dbReference type="Google" id="ProtNLM"/>
    </source>
</evidence>
<dbReference type="SUPFAM" id="SSF55486">
    <property type="entry name" value="Metalloproteases ('zincins'), catalytic domain"/>
    <property type="match status" value="1"/>
</dbReference>